<dbReference type="CDD" id="cd04458">
    <property type="entry name" value="CSP_CDS"/>
    <property type="match status" value="2"/>
</dbReference>
<proteinExistence type="predicted"/>
<organism evidence="2 3">
    <name type="scientific">Sphingomonas corticis</name>
    <dbReference type="NCBI Taxonomy" id="2722791"/>
    <lineage>
        <taxon>Bacteria</taxon>
        <taxon>Pseudomonadati</taxon>
        <taxon>Pseudomonadota</taxon>
        <taxon>Alphaproteobacteria</taxon>
        <taxon>Sphingomonadales</taxon>
        <taxon>Sphingomonadaceae</taxon>
        <taxon>Sphingomonas</taxon>
    </lineage>
</organism>
<feature type="domain" description="CSD" evidence="1">
    <location>
        <begin position="1"/>
        <end position="63"/>
    </location>
</feature>
<evidence type="ECO:0000313" key="2">
    <source>
        <dbReference type="EMBL" id="NJR79844.1"/>
    </source>
</evidence>
<dbReference type="Gene3D" id="2.40.50.140">
    <property type="entry name" value="Nucleic acid-binding proteins"/>
    <property type="match status" value="2"/>
</dbReference>
<evidence type="ECO:0000259" key="1">
    <source>
        <dbReference type="PROSITE" id="PS51857"/>
    </source>
</evidence>
<dbReference type="SUPFAM" id="SSF50249">
    <property type="entry name" value="Nucleic acid-binding proteins"/>
    <property type="match status" value="2"/>
</dbReference>
<dbReference type="PROSITE" id="PS51857">
    <property type="entry name" value="CSD_2"/>
    <property type="match status" value="1"/>
</dbReference>
<protein>
    <submittedName>
        <fullName evidence="2">Cold shock domain-containing protein</fullName>
    </submittedName>
</protein>
<dbReference type="SMART" id="SM00357">
    <property type="entry name" value="CSP"/>
    <property type="match status" value="2"/>
</dbReference>
<accession>A0ABX1CPH1</accession>
<dbReference type="PANTHER" id="PTHR46565:SF20">
    <property type="entry name" value="COLD SHOCK DOMAIN-CONTAINING PROTEIN 4"/>
    <property type="match status" value="1"/>
</dbReference>
<comment type="caution">
    <text evidence="2">The sequence shown here is derived from an EMBL/GenBank/DDBJ whole genome shotgun (WGS) entry which is preliminary data.</text>
</comment>
<sequence length="160" mass="17783">MLKWFDATRGFGFLVADEEGIGDVLIHFSVLQSFGRRTLPEGTRIDAMAVKGARGWQATEIRAIDVSDAAEVVRERDRARVDPDVLADRAGDWEDVAVKWFNRLKGYGFLTSATREGDIFVHMETMRRAGIDEILPEQPLRARIVAGRKGPLAVTVAAVE</sequence>
<evidence type="ECO:0000313" key="3">
    <source>
        <dbReference type="Proteomes" id="UP000732399"/>
    </source>
</evidence>
<dbReference type="Pfam" id="PF00313">
    <property type="entry name" value="CSD"/>
    <property type="match status" value="2"/>
</dbReference>
<dbReference type="PANTHER" id="PTHR46565">
    <property type="entry name" value="COLD SHOCK DOMAIN PROTEIN 2"/>
    <property type="match status" value="1"/>
</dbReference>
<dbReference type="Proteomes" id="UP000732399">
    <property type="component" value="Unassembled WGS sequence"/>
</dbReference>
<gene>
    <name evidence="2" type="ORF">HBH26_14745</name>
</gene>
<reference evidence="2 3" key="1">
    <citation type="submission" date="2020-03" db="EMBL/GenBank/DDBJ databases">
        <authorList>
            <person name="Wang L."/>
            <person name="He N."/>
            <person name="Li Y."/>
            <person name="Fang Y."/>
            <person name="Zhang F."/>
        </authorList>
    </citation>
    <scope>NUCLEOTIDE SEQUENCE [LARGE SCALE GENOMIC DNA]</scope>
    <source>
        <strain evidence="2 3">36D10-4-7</strain>
    </source>
</reference>
<dbReference type="EMBL" id="JAAVJH010000010">
    <property type="protein sequence ID" value="NJR79844.1"/>
    <property type="molecule type" value="Genomic_DNA"/>
</dbReference>
<name>A0ABX1CPH1_9SPHN</name>
<dbReference type="InterPro" id="IPR002059">
    <property type="entry name" value="CSP_DNA-bd"/>
</dbReference>
<dbReference type="InterPro" id="IPR011129">
    <property type="entry name" value="CSD"/>
</dbReference>
<dbReference type="InterPro" id="IPR012340">
    <property type="entry name" value="NA-bd_OB-fold"/>
</dbReference>
<keyword evidence="3" id="KW-1185">Reference proteome</keyword>
<dbReference type="PRINTS" id="PR00050">
    <property type="entry name" value="COLDSHOCK"/>
</dbReference>